<dbReference type="InterPro" id="IPR014710">
    <property type="entry name" value="RmlC-like_jellyroll"/>
</dbReference>
<dbReference type="AlphaFoldDB" id="A0A076PWE4"/>
<evidence type="ECO:0000313" key="3">
    <source>
        <dbReference type="Proteomes" id="UP000028782"/>
    </source>
</evidence>
<dbReference type="InterPro" id="IPR011051">
    <property type="entry name" value="RmlC_Cupin_sf"/>
</dbReference>
<accession>A0A076PWE4</accession>
<gene>
    <name evidence="2" type="ORF">O987_20180</name>
</gene>
<proteinExistence type="predicted"/>
<evidence type="ECO:0000259" key="1">
    <source>
        <dbReference type="Pfam" id="PF07883"/>
    </source>
</evidence>
<dbReference type="Gene3D" id="2.60.120.10">
    <property type="entry name" value="Jelly Rolls"/>
    <property type="match status" value="1"/>
</dbReference>
<protein>
    <submittedName>
        <fullName evidence="2">Cupin</fullName>
    </submittedName>
</protein>
<dbReference type="SUPFAM" id="SSF51182">
    <property type="entry name" value="RmlC-like cupins"/>
    <property type="match status" value="1"/>
</dbReference>
<sequence>MSNQQQVPETRGVAVQMLATLDLGPEIEGMAGRQLRMRLVTMAPGGVFGPVHDHKDRPGMVYILEGCITDHRNGVATDYGPGVGWPEDRNTTHWLENRCAVTAVEISVDIIKLQQAPS</sequence>
<feature type="domain" description="Cupin type-2" evidence="1">
    <location>
        <begin position="39"/>
        <end position="99"/>
    </location>
</feature>
<dbReference type="EMBL" id="CP006704">
    <property type="protein sequence ID" value="AIJ48130.1"/>
    <property type="molecule type" value="Genomic_DNA"/>
</dbReference>
<evidence type="ECO:0000313" key="2">
    <source>
        <dbReference type="EMBL" id="AIJ48130.1"/>
    </source>
</evidence>
<organism evidence="2 3">
    <name type="scientific">Comamonas testosteroni TK102</name>
    <dbReference type="NCBI Taxonomy" id="1392005"/>
    <lineage>
        <taxon>Bacteria</taxon>
        <taxon>Pseudomonadati</taxon>
        <taxon>Pseudomonadota</taxon>
        <taxon>Betaproteobacteria</taxon>
        <taxon>Burkholderiales</taxon>
        <taxon>Comamonadaceae</taxon>
        <taxon>Comamonas</taxon>
    </lineage>
</organism>
<reference evidence="2 3" key="1">
    <citation type="journal article" date="2014" name="Genome Announc.">
        <title>Complete Genome Sequence of Polychlorinated Biphenyl Degrader Comamonas testosteroni TK102 (NBRC 109938).</title>
        <authorList>
            <person name="Fukuda K."/>
            <person name="Hosoyama A."/>
            <person name="Tsuchikane K."/>
            <person name="Ohji S."/>
            <person name="Yamazoe A."/>
            <person name="Fujita N."/>
            <person name="Shintani M."/>
            <person name="Kimbara K."/>
        </authorList>
    </citation>
    <scope>NUCLEOTIDE SEQUENCE [LARGE SCALE GENOMIC DNA]</scope>
    <source>
        <strain evidence="2">TK102</strain>
    </source>
</reference>
<name>A0A076PWE4_COMTE</name>
<dbReference type="HOGENOM" id="CLU_139574_0_0_4"/>
<dbReference type="InterPro" id="IPR013096">
    <property type="entry name" value="Cupin_2"/>
</dbReference>
<dbReference type="RefSeq" id="WP_043374168.1">
    <property type="nucleotide sequence ID" value="NZ_CP006704.1"/>
</dbReference>
<dbReference type="KEGG" id="ctes:O987_20180"/>
<dbReference type="Pfam" id="PF07883">
    <property type="entry name" value="Cupin_2"/>
    <property type="match status" value="1"/>
</dbReference>
<dbReference type="Proteomes" id="UP000028782">
    <property type="component" value="Chromosome"/>
</dbReference>